<dbReference type="GeneTree" id="ENSGT00940000156859"/>
<dbReference type="Proteomes" id="UP000261580">
    <property type="component" value="Unassembled WGS sequence"/>
</dbReference>
<dbReference type="InterPro" id="IPR045100">
    <property type="entry name" value="TUT4/7_NTP_transf"/>
</dbReference>
<evidence type="ECO:0000313" key="3">
    <source>
        <dbReference type="Ensembl" id="ENSNBRP00000028808.1"/>
    </source>
</evidence>
<dbReference type="Bgee" id="ENSNBRG00000021946">
    <property type="expression patterns" value="Expressed in testis and 7 other cell types or tissues"/>
</dbReference>
<name>A0A3Q4I4U0_NEOBR</name>
<dbReference type="GO" id="GO:1990817">
    <property type="term" value="F:poly(A) RNA polymerase activity"/>
    <property type="evidence" value="ECO:0007669"/>
    <property type="project" value="UniProtKB-EC"/>
</dbReference>
<reference evidence="3" key="2">
    <citation type="submission" date="2025-09" db="UniProtKB">
        <authorList>
            <consortium name="Ensembl"/>
        </authorList>
    </citation>
    <scope>IDENTIFICATION</scope>
</reference>
<protein>
    <recommendedName>
        <fullName evidence="1">polynucleotide adenylyltransferase</fullName>
        <ecNumber evidence="1">2.7.7.19</ecNumber>
    </recommendedName>
</protein>
<dbReference type="Gene3D" id="1.10.1410.10">
    <property type="match status" value="1"/>
</dbReference>
<dbReference type="SUPFAM" id="SSF81631">
    <property type="entry name" value="PAP/OAS1 substrate-binding domain"/>
    <property type="match status" value="1"/>
</dbReference>
<accession>A0A3Q4I4U0</accession>
<dbReference type="STRING" id="32507.ENSNBRP00000028808"/>
<organism evidence="3 4">
    <name type="scientific">Neolamprologus brichardi</name>
    <name type="common">Fairy cichlid</name>
    <name type="synonym">Lamprologus brichardi</name>
    <dbReference type="NCBI Taxonomy" id="32507"/>
    <lineage>
        <taxon>Eukaryota</taxon>
        <taxon>Metazoa</taxon>
        <taxon>Chordata</taxon>
        <taxon>Craniata</taxon>
        <taxon>Vertebrata</taxon>
        <taxon>Euteleostomi</taxon>
        <taxon>Actinopterygii</taxon>
        <taxon>Neopterygii</taxon>
        <taxon>Teleostei</taxon>
        <taxon>Neoteleostei</taxon>
        <taxon>Acanthomorphata</taxon>
        <taxon>Ovalentaria</taxon>
        <taxon>Cichlomorphae</taxon>
        <taxon>Cichliformes</taxon>
        <taxon>Cichlidae</taxon>
        <taxon>African cichlids</taxon>
        <taxon>Pseudocrenilabrinae</taxon>
        <taxon>Lamprologini</taxon>
        <taxon>Neolamprologus</taxon>
    </lineage>
</organism>
<dbReference type="AlphaFoldDB" id="A0A3Q4I4U0"/>
<dbReference type="OMA" id="YLNQGVC"/>
<dbReference type="GO" id="GO:0031123">
    <property type="term" value="P:RNA 3'-end processing"/>
    <property type="evidence" value="ECO:0007669"/>
    <property type="project" value="TreeGrafter"/>
</dbReference>
<evidence type="ECO:0000313" key="4">
    <source>
        <dbReference type="Proteomes" id="UP000261580"/>
    </source>
</evidence>
<sequence length="157" mass="18037">MHQPDVLMLVKDCLSVSSLFVEMEADFHARVPVVICKERSSGLICKVSAGNENVFQTTTYLSALATQEPLLMPLVLGFRRWARICEIDRTEEGSLPPYVFALLVIFYLQKRKEPLLPTYFNQDVSLFFISILKKQTNKQKNILVCFSLLALFRNFLE</sequence>
<dbReference type="InterPro" id="IPR043519">
    <property type="entry name" value="NT_sf"/>
</dbReference>
<reference evidence="3" key="1">
    <citation type="submission" date="2025-08" db="UniProtKB">
        <authorList>
            <consortium name="Ensembl"/>
        </authorList>
    </citation>
    <scope>IDENTIFICATION</scope>
</reference>
<feature type="domain" description="Terminal uridylyltransferase 4/7 nucleotidyltransferase" evidence="2">
    <location>
        <begin position="1"/>
        <end position="49"/>
    </location>
</feature>
<dbReference type="EC" id="2.7.7.19" evidence="1"/>
<dbReference type="Ensembl" id="ENSNBRT00000029559.1">
    <property type="protein sequence ID" value="ENSNBRP00000028808.1"/>
    <property type="gene ID" value="ENSNBRG00000021946.1"/>
</dbReference>
<dbReference type="SUPFAM" id="SSF81301">
    <property type="entry name" value="Nucleotidyltransferase"/>
    <property type="match status" value="1"/>
</dbReference>
<evidence type="ECO:0000256" key="1">
    <source>
        <dbReference type="ARBA" id="ARBA00012388"/>
    </source>
</evidence>
<dbReference type="Pfam" id="PF19088">
    <property type="entry name" value="TUTase"/>
    <property type="match status" value="1"/>
</dbReference>
<evidence type="ECO:0000259" key="2">
    <source>
        <dbReference type="Pfam" id="PF19088"/>
    </source>
</evidence>
<keyword evidence="4" id="KW-1185">Reference proteome</keyword>
<dbReference type="PANTHER" id="PTHR12271">
    <property type="entry name" value="POLY A POLYMERASE CID PAP -RELATED"/>
    <property type="match status" value="1"/>
</dbReference>
<dbReference type="PANTHER" id="PTHR12271:SF40">
    <property type="entry name" value="POLY(A) RNA POLYMERASE GLD2"/>
    <property type="match status" value="1"/>
</dbReference>
<proteinExistence type="predicted"/>